<reference evidence="2 3" key="1">
    <citation type="journal article" date="2006" name="Nat. Biotechnol.">
        <title>Genome sequence of the bioplastic-producing 'Knallgas' bacterium Ralstonia eutropha H16.</title>
        <authorList>
            <person name="Pohlmann A."/>
            <person name="Fricke W.F."/>
            <person name="Reinecke F."/>
            <person name="Kusian B."/>
            <person name="Liesegang H."/>
            <person name="Cramm R."/>
            <person name="Eitinger T."/>
            <person name="Ewering C."/>
            <person name="Potter M."/>
            <person name="Schwartz E."/>
            <person name="Strittmatter A."/>
            <person name="Voss I."/>
            <person name="Gottschalk G."/>
            <person name="Steinbuechel A."/>
            <person name="Friedrich B."/>
            <person name="Bowien B."/>
        </authorList>
    </citation>
    <scope>NUCLEOTIDE SEQUENCE [LARGE SCALE GENOMIC DNA]</scope>
    <source>
        <strain evidence="3">ATCC 17699 / DSM 428 / KCTC 22496 / NCIMB 10442 / H16 / Stanier 337</strain>
    </source>
</reference>
<keyword evidence="3" id="KW-1185">Reference proteome</keyword>
<organism evidence="2 3">
    <name type="scientific">Cupriavidus necator (strain ATCC 17699 / DSM 428 / KCTC 22496 / NCIMB 10442 / H16 / Stanier 337)</name>
    <name type="common">Ralstonia eutropha</name>
    <dbReference type="NCBI Taxonomy" id="381666"/>
    <lineage>
        <taxon>Bacteria</taxon>
        <taxon>Pseudomonadati</taxon>
        <taxon>Pseudomonadota</taxon>
        <taxon>Betaproteobacteria</taxon>
        <taxon>Burkholderiales</taxon>
        <taxon>Burkholderiaceae</taxon>
        <taxon>Cupriavidus</taxon>
    </lineage>
</organism>
<dbReference type="Proteomes" id="UP000008210">
    <property type="component" value="Chromosome 1"/>
</dbReference>
<feature type="region of interest" description="Disordered" evidence="1">
    <location>
        <begin position="109"/>
        <end position="173"/>
    </location>
</feature>
<evidence type="ECO:0000313" key="3">
    <source>
        <dbReference type="Proteomes" id="UP000008210"/>
    </source>
</evidence>
<dbReference type="STRING" id="381666.H16_A2484"/>
<feature type="compositionally biased region" description="Basic and acidic residues" evidence="1">
    <location>
        <begin position="284"/>
        <end position="293"/>
    </location>
</feature>
<feature type="compositionally biased region" description="Polar residues" evidence="1">
    <location>
        <begin position="125"/>
        <end position="139"/>
    </location>
</feature>
<gene>
    <name evidence="2" type="ordered locus">H16_A2484</name>
</gene>
<protein>
    <recommendedName>
        <fullName evidence="4">Helix-turn-helix domain-containing protein</fullName>
    </recommendedName>
</protein>
<feature type="region of interest" description="Disordered" evidence="1">
    <location>
        <begin position="268"/>
        <end position="308"/>
    </location>
</feature>
<dbReference type="KEGG" id="reh:H16_A2484"/>
<dbReference type="AlphaFoldDB" id="Q0K8U9"/>
<feature type="compositionally biased region" description="Low complexity" evidence="1">
    <location>
        <begin position="272"/>
        <end position="282"/>
    </location>
</feature>
<accession>Q0K8U9</accession>
<evidence type="ECO:0000256" key="1">
    <source>
        <dbReference type="SAM" id="MobiDB-lite"/>
    </source>
</evidence>
<name>Q0K8U9_CUPNH</name>
<dbReference type="EMBL" id="AM260479">
    <property type="protein sequence ID" value="CAJ93572.1"/>
    <property type="molecule type" value="Genomic_DNA"/>
</dbReference>
<dbReference type="eggNOG" id="ENOG5030X76">
    <property type="taxonomic scope" value="Bacteria"/>
</dbReference>
<proteinExistence type="predicted"/>
<evidence type="ECO:0008006" key="4">
    <source>
        <dbReference type="Google" id="ProtNLM"/>
    </source>
</evidence>
<sequence length="308" mass="33451">MADDRFQNHSGGVVHVHYDVRYGSVPEALLEDSRLGLDTRAVAAWLAVKPAGWQILVGVLQSRLELGKDRWGRISRELEAAGYLRRRRAHGPRGQWLWNIVFNPVPMSRPSTMGGFPGDGAHGSGQRNPGRSGTGTSDSGLPEAGSAGNIEVPDKKKHLSKKQSTTTQAPIAAAGSCTASRYRELFWARAVEPHKDVVVACLDRSEMDMPTAQKIVDELAGCLEAAALGKRDGIASIQGWVAAVVRRCKKGSFVIDLGRVVARRRDQATTDSVVHGSSVHQSHTSREKGRENLRTLLQTRDGTGRLNP</sequence>
<dbReference type="HOGENOM" id="CLU_926314_0_0_4"/>
<evidence type="ECO:0000313" key="2">
    <source>
        <dbReference type="EMBL" id="CAJ93572.1"/>
    </source>
</evidence>